<gene>
    <name evidence="4" type="primary">LOC120260240</name>
</gene>
<dbReference type="Pfam" id="PF00078">
    <property type="entry name" value="RVT_1"/>
    <property type="match status" value="1"/>
</dbReference>
<dbReference type="InterPro" id="IPR000477">
    <property type="entry name" value="RT_dom"/>
</dbReference>
<feature type="domain" description="Reverse transcriptase" evidence="2">
    <location>
        <begin position="1"/>
        <end position="222"/>
    </location>
</feature>
<dbReference type="InterPro" id="IPR026960">
    <property type="entry name" value="RVT-Znf"/>
</dbReference>
<dbReference type="RefSeq" id="XP_039123614.1">
    <property type="nucleotide sequence ID" value="XM_039267680.1"/>
</dbReference>
<dbReference type="SUPFAM" id="SSF56672">
    <property type="entry name" value="DNA/RNA polymerases"/>
    <property type="match status" value="1"/>
</dbReference>
<protein>
    <submittedName>
        <fullName evidence="4">Uncharacterized protein LOC120260240</fullName>
    </submittedName>
</protein>
<dbReference type="Proteomes" id="UP001515500">
    <property type="component" value="Chromosome 5"/>
</dbReference>
<evidence type="ECO:0000256" key="1">
    <source>
        <dbReference type="SAM" id="MobiDB-lite"/>
    </source>
</evidence>
<keyword evidence="3" id="KW-1185">Reference proteome</keyword>
<dbReference type="Pfam" id="PF13966">
    <property type="entry name" value="zf-RVT"/>
    <property type="match status" value="1"/>
</dbReference>
<evidence type="ECO:0000313" key="3">
    <source>
        <dbReference type="Proteomes" id="UP001515500"/>
    </source>
</evidence>
<dbReference type="PROSITE" id="PS50878">
    <property type="entry name" value="RT_POL"/>
    <property type="match status" value="1"/>
</dbReference>
<reference evidence="4" key="1">
    <citation type="submission" date="2025-08" db="UniProtKB">
        <authorList>
            <consortium name="RefSeq"/>
        </authorList>
    </citation>
    <scope>IDENTIFICATION</scope>
</reference>
<name>A0AB40BA36_DIOCR</name>
<sequence length="686" mass="77696">MDSLVDHAQSAFLKGRCILDNIAMAEETIFSIHKRRLMGHILKVDFAKAFDSVDWDFLLELLKARGFGHKWLGWISSILCSSKATILVNGSPSGYVRYQRGLRQGDPLSPLLFVLVSDVLCTMFDNALNSKILISVPLGEHGRICNLQYADDLLAMTVGGAEDLRVIKLILMIFEGLSGLVTNFSKTCLYTTNLHQLPKDSEAKTVNCEVGLLPVTYLGIPISGRRPRKQDCESLIAKVRGRLSSWKSSYLSIGGRLTLVNSVLTALPTYWMSLYRLPMWVIKAIDRIRRDFLWSGPDVDHPGCRLVAWRNICRAKEQGGWRILELSTFNLALLGKWRWKMLADSHWGGRKIICFNYNVPKWDLFRVPNGRVSFFWSGVSSCLPAFRGCVSVQVKSGSESLFWKDRWLNGLALMNIWPNDFLVSTRPHGTVRELAMLLERPPFVSDPDVMHILSCLNLESRRDCDRKVWGLTANGSFSVKSFYGLLNEGGLRCPIAHTFWKGPCPKKVNIFNWLAWKNKILSLENLAKRCCNRLPTDTCVLCHADVESVDHLFLMCQFSREVWSSLCRFLQFPALPRSMDQLWGVWRSAVRPAARVFGDLFVKAYVWSIWFTRNDYIFAAKCDSPLVVSMKTAHMLLSWYSAASVGVREKIAEPISSIRRSLEFVGPRSEGEGAPMLEVDQTGGEE</sequence>
<accession>A0AB40BA36</accession>
<dbReference type="InterPro" id="IPR043502">
    <property type="entry name" value="DNA/RNA_pol_sf"/>
</dbReference>
<dbReference type="AlphaFoldDB" id="A0AB40BA36"/>
<dbReference type="PANTHER" id="PTHR33116:SF78">
    <property type="entry name" value="OS12G0587133 PROTEIN"/>
    <property type="match status" value="1"/>
</dbReference>
<dbReference type="GeneID" id="120260240"/>
<organism evidence="3 4">
    <name type="scientific">Dioscorea cayennensis subsp. rotundata</name>
    <name type="common">White Guinea yam</name>
    <name type="synonym">Dioscorea rotundata</name>
    <dbReference type="NCBI Taxonomy" id="55577"/>
    <lineage>
        <taxon>Eukaryota</taxon>
        <taxon>Viridiplantae</taxon>
        <taxon>Streptophyta</taxon>
        <taxon>Embryophyta</taxon>
        <taxon>Tracheophyta</taxon>
        <taxon>Spermatophyta</taxon>
        <taxon>Magnoliopsida</taxon>
        <taxon>Liliopsida</taxon>
        <taxon>Dioscoreales</taxon>
        <taxon>Dioscoreaceae</taxon>
        <taxon>Dioscorea</taxon>
    </lineage>
</organism>
<dbReference type="CDD" id="cd01650">
    <property type="entry name" value="RT_nLTR_like"/>
    <property type="match status" value="1"/>
</dbReference>
<feature type="region of interest" description="Disordered" evidence="1">
    <location>
        <begin position="667"/>
        <end position="686"/>
    </location>
</feature>
<proteinExistence type="predicted"/>
<dbReference type="PANTHER" id="PTHR33116">
    <property type="entry name" value="REVERSE TRANSCRIPTASE ZINC-BINDING DOMAIN-CONTAINING PROTEIN-RELATED-RELATED"/>
    <property type="match status" value="1"/>
</dbReference>
<evidence type="ECO:0000259" key="2">
    <source>
        <dbReference type="PROSITE" id="PS50878"/>
    </source>
</evidence>
<evidence type="ECO:0000313" key="4">
    <source>
        <dbReference type="RefSeq" id="XP_039123614.1"/>
    </source>
</evidence>